<name>A0A5M9H0W7_9SPHI</name>
<evidence type="ECO:0000256" key="2">
    <source>
        <dbReference type="ARBA" id="ARBA00023276"/>
    </source>
</evidence>
<keyword evidence="3" id="KW-0732">Signal</keyword>
<dbReference type="InterPro" id="IPR028203">
    <property type="entry name" value="PSII_CF48-like_dom"/>
</dbReference>
<gene>
    <name evidence="5" type="ORF">F1649_16365</name>
</gene>
<dbReference type="Pfam" id="PF14870">
    <property type="entry name" value="PSII_BNR"/>
    <property type="match status" value="1"/>
</dbReference>
<reference evidence="5 6" key="1">
    <citation type="submission" date="2019-09" db="EMBL/GenBank/DDBJ databases">
        <title>Pararcticibacter amylolyticus gen. nov., sp. nov., isolated from a rottenly hemp rope, and reclassification of Pedobacter tournemirensis as Pararcticibacter tournemirensis comb. nov.</title>
        <authorList>
            <person name="Cai Y."/>
        </authorList>
    </citation>
    <scope>NUCLEOTIDE SEQUENCE [LARGE SCALE GENOMIC DNA]</scope>
    <source>
        <strain evidence="5 6">TF5-37.2-LB10</strain>
    </source>
</reference>
<keyword evidence="2" id="KW-0604">Photosystem II</keyword>
<dbReference type="SUPFAM" id="SSF50939">
    <property type="entry name" value="Sialidases"/>
    <property type="match status" value="1"/>
</dbReference>
<organism evidence="5 6">
    <name type="scientific">Arcticibacter tournemirensis</name>
    <dbReference type="NCBI Taxonomy" id="699437"/>
    <lineage>
        <taxon>Bacteria</taxon>
        <taxon>Pseudomonadati</taxon>
        <taxon>Bacteroidota</taxon>
        <taxon>Sphingobacteriia</taxon>
        <taxon>Sphingobacteriales</taxon>
        <taxon>Sphingobacteriaceae</taxon>
        <taxon>Arcticibacter</taxon>
    </lineage>
</organism>
<dbReference type="EMBL" id="VWNE01000028">
    <property type="protein sequence ID" value="KAA8479705.1"/>
    <property type="molecule type" value="Genomic_DNA"/>
</dbReference>
<proteinExistence type="predicted"/>
<dbReference type="PANTHER" id="PTHR47199">
    <property type="entry name" value="PHOTOSYSTEM II STABILITY/ASSEMBLY FACTOR HCF136, CHLOROPLASTIC"/>
    <property type="match status" value="1"/>
</dbReference>
<keyword evidence="1" id="KW-0602">Photosynthesis</keyword>
<accession>A0A5M9H0W7</accession>
<evidence type="ECO:0000259" key="4">
    <source>
        <dbReference type="Pfam" id="PF14870"/>
    </source>
</evidence>
<sequence>MRYFFLFLISLCFSILEAQTIRQVESGYKSSIRAVSVVNPSIVWLSGSNGNFARSTDGGKSWKWTQLKQYKSNDFRGIKAFSAKRAVLMSSGTPGLILYTEDGGLSWTEAYRNDSKDIFLDGISFYNDREGLAYGDPINGKMQLLRTGNGGKTWVNISENLQVKLAEGEASFAASNTGITTHRDGKTWIITGGSQSRVFYSADKGGHWEVSVCPVIQGGESRGPFSVAFYAHKHGIVVGGDYKIDTLRNKNLVLTQDGGRTWKEPLIRPWGFRSCVVYMNARLLIATGTSGTDLSQDGGFTWTNISKDGYHVVAALKDGKTAILAGGDGRIALLDL</sequence>
<dbReference type="AlphaFoldDB" id="A0A5M9H0W7"/>
<comment type="caution">
    <text evidence="5">The sequence shown here is derived from an EMBL/GenBank/DDBJ whole genome shotgun (WGS) entry which is preliminary data.</text>
</comment>
<evidence type="ECO:0000313" key="6">
    <source>
        <dbReference type="Proteomes" id="UP000322918"/>
    </source>
</evidence>
<dbReference type="Gene3D" id="2.130.10.10">
    <property type="entry name" value="YVTN repeat-like/Quinoprotein amine dehydrogenase"/>
    <property type="match status" value="2"/>
</dbReference>
<evidence type="ECO:0000256" key="3">
    <source>
        <dbReference type="SAM" id="SignalP"/>
    </source>
</evidence>
<dbReference type="InterPro" id="IPR036278">
    <property type="entry name" value="Sialidase_sf"/>
</dbReference>
<dbReference type="Proteomes" id="UP000322918">
    <property type="component" value="Unassembled WGS sequence"/>
</dbReference>
<dbReference type="OrthoDB" id="9813892at2"/>
<evidence type="ECO:0000256" key="1">
    <source>
        <dbReference type="ARBA" id="ARBA00022531"/>
    </source>
</evidence>
<dbReference type="GO" id="GO:0015979">
    <property type="term" value="P:photosynthesis"/>
    <property type="evidence" value="ECO:0007669"/>
    <property type="project" value="UniProtKB-KW"/>
</dbReference>
<feature type="chain" id="PRO_5024412939" evidence="3">
    <location>
        <begin position="19"/>
        <end position="336"/>
    </location>
</feature>
<keyword evidence="6" id="KW-1185">Reference proteome</keyword>
<dbReference type="GO" id="GO:0009523">
    <property type="term" value="C:photosystem II"/>
    <property type="evidence" value="ECO:0007669"/>
    <property type="project" value="UniProtKB-KW"/>
</dbReference>
<dbReference type="RefSeq" id="WP_141814693.1">
    <property type="nucleotide sequence ID" value="NZ_VFPL01000001.1"/>
</dbReference>
<feature type="domain" description="Photosynthesis system II assembly factor Ycf48/Hcf136-like" evidence="4">
    <location>
        <begin position="21"/>
        <end position="109"/>
    </location>
</feature>
<dbReference type="InterPro" id="IPR015943">
    <property type="entry name" value="WD40/YVTN_repeat-like_dom_sf"/>
</dbReference>
<feature type="signal peptide" evidence="3">
    <location>
        <begin position="1"/>
        <end position="18"/>
    </location>
</feature>
<protein>
    <submittedName>
        <fullName evidence="5">Oxidoreductase</fullName>
    </submittedName>
</protein>
<dbReference type="CDD" id="cd15482">
    <property type="entry name" value="Sialidase_non-viral"/>
    <property type="match status" value="1"/>
</dbReference>
<dbReference type="PANTHER" id="PTHR47199:SF2">
    <property type="entry name" value="PHOTOSYSTEM II STABILITY_ASSEMBLY FACTOR HCF136, CHLOROPLASTIC"/>
    <property type="match status" value="1"/>
</dbReference>
<evidence type="ECO:0000313" key="5">
    <source>
        <dbReference type="EMBL" id="KAA8479705.1"/>
    </source>
</evidence>